<sequence>MSRVKCFIEDCRFNNNMRCNAPKVSFKLRSNHPGHRTDRALCEHYRPIP</sequence>
<keyword evidence="3" id="KW-1185">Reference proteome</keyword>
<organism evidence="2 3">
    <name type="scientific">Desulfallas thermosapovorans DSM 6562</name>
    <dbReference type="NCBI Taxonomy" id="1121431"/>
    <lineage>
        <taxon>Bacteria</taxon>
        <taxon>Bacillati</taxon>
        <taxon>Bacillota</taxon>
        <taxon>Clostridia</taxon>
        <taxon>Eubacteriales</taxon>
        <taxon>Desulfallaceae</taxon>
        <taxon>Desulfallas</taxon>
    </lineage>
</organism>
<dbReference type="EMBL" id="VNHM01000007">
    <property type="protein sequence ID" value="TYO95539.1"/>
    <property type="molecule type" value="Genomic_DNA"/>
</dbReference>
<dbReference type="Proteomes" id="UP000323166">
    <property type="component" value="Unassembled WGS sequence"/>
</dbReference>
<accession>A0A5S4ZS18</accession>
<proteinExistence type="predicted"/>
<dbReference type="AlphaFoldDB" id="A0A5S4ZS18"/>
<dbReference type="InterPro" id="IPR011437">
    <property type="entry name" value="DUF1540"/>
</dbReference>
<feature type="domain" description="DUF1540" evidence="1">
    <location>
        <begin position="4"/>
        <end position="26"/>
    </location>
</feature>
<dbReference type="Pfam" id="PF07561">
    <property type="entry name" value="DUF1540"/>
    <property type="match status" value="1"/>
</dbReference>
<evidence type="ECO:0000313" key="2">
    <source>
        <dbReference type="EMBL" id="TYO95539.1"/>
    </source>
</evidence>
<evidence type="ECO:0000313" key="3">
    <source>
        <dbReference type="Proteomes" id="UP000323166"/>
    </source>
</evidence>
<protein>
    <submittedName>
        <fullName evidence="2">Uncharacterized protein DUF1540</fullName>
    </submittedName>
</protein>
<name>A0A5S4ZS18_9FIRM</name>
<reference evidence="2 3" key="1">
    <citation type="submission" date="2019-07" db="EMBL/GenBank/DDBJ databases">
        <title>Genomic Encyclopedia of Type Strains, Phase I: the one thousand microbial genomes (KMG-I) project.</title>
        <authorList>
            <person name="Kyrpides N."/>
        </authorList>
    </citation>
    <scope>NUCLEOTIDE SEQUENCE [LARGE SCALE GENOMIC DNA]</scope>
    <source>
        <strain evidence="2 3">DSM 6562</strain>
    </source>
</reference>
<evidence type="ECO:0000259" key="1">
    <source>
        <dbReference type="Pfam" id="PF07561"/>
    </source>
</evidence>
<dbReference type="RefSeq" id="WP_166511518.1">
    <property type="nucleotide sequence ID" value="NZ_VNHM01000007.1"/>
</dbReference>
<gene>
    <name evidence="2" type="ORF">LX24_01500</name>
</gene>
<comment type="caution">
    <text evidence="2">The sequence shown here is derived from an EMBL/GenBank/DDBJ whole genome shotgun (WGS) entry which is preliminary data.</text>
</comment>